<evidence type="ECO:0000313" key="1">
    <source>
        <dbReference type="EMBL" id="MDQ0556464.1"/>
    </source>
</evidence>
<keyword evidence="2" id="KW-1185">Reference proteome</keyword>
<proteinExistence type="predicted"/>
<comment type="caution">
    <text evidence="1">The sequence shown here is derived from an EMBL/GenBank/DDBJ whole genome shotgun (WGS) entry which is preliminary data.</text>
</comment>
<name>A0ABU0N0G0_9FIRM</name>
<dbReference type="RefSeq" id="WP_307505682.1">
    <property type="nucleotide sequence ID" value="NZ_BAAACE010000021.1"/>
</dbReference>
<accession>A0ABU0N0G0</accession>
<dbReference type="Proteomes" id="UP001232584">
    <property type="component" value="Unassembled WGS sequence"/>
</dbReference>
<sequence length="211" mass="24286">MPNNKQPIFSINSKTGNDIHFRVFDGNGNKLEDRDFNKPYGFMGGYPFSLEPSSDKYYFVEITSNGDSNIEYSFSLGGPNYNLDNYTYKPARPLQIHSANKTEVTAKYDLTKQYKPNGENLPDKAMVYELTFSGVKTGKISNENRYVKLPTNYSWTKTSPYVWRTEMSPSLNNNLKDIWEVKLEGSSKDGFDLYPELDLRYIYPVIPENVI</sequence>
<reference evidence="1 2" key="1">
    <citation type="submission" date="2023-07" db="EMBL/GenBank/DDBJ databases">
        <title>Genomic Encyclopedia of Type Strains, Phase IV (KMG-IV): sequencing the most valuable type-strain genomes for metagenomic binning, comparative biology and taxonomic classification.</title>
        <authorList>
            <person name="Goeker M."/>
        </authorList>
    </citation>
    <scope>NUCLEOTIDE SEQUENCE [LARGE SCALE GENOMIC DNA]</scope>
    <source>
        <strain evidence="1 2">DSM 15049</strain>
    </source>
</reference>
<protein>
    <submittedName>
        <fullName evidence="1">Uncharacterized protein</fullName>
    </submittedName>
</protein>
<gene>
    <name evidence="1" type="ORF">QOZ92_001578</name>
</gene>
<organism evidence="1 2">
    <name type="scientific">Paraclostridium ghonii</name>
    <dbReference type="NCBI Taxonomy" id="29358"/>
    <lineage>
        <taxon>Bacteria</taxon>
        <taxon>Bacillati</taxon>
        <taxon>Bacillota</taxon>
        <taxon>Clostridia</taxon>
        <taxon>Peptostreptococcales</taxon>
        <taxon>Peptostreptococcaceae</taxon>
        <taxon>Paraclostridium</taxon>
    </lineage>
</organism>
<dbReference type="EMBL" id="JAUSWG010000005">
    <property type="protein sequence ID" value="MDQ0556464.1"/>
    <property type="molecule type" value="Genomic_DNA"/>
</dbReference>
<evidence type="ECO:0000313" key="2">
    <source>
        <dbReference type="Proteomes" id="UP001232584"/>
    </source>
</evidence>